<dbReference type="Proteomes" id="UP000217895">
    <property type="component" value="Chromosome"/>
</dbReference>
<evidence type="ECO:0000313" key="2">
    <source>
        <dbReference type="Proteomes" id="UP000217895"/>
    </source>
</evidence>
<accession>A0A1Z4JBE8</accession>
<reference evidence="1 2" key="1">
    <citation type="submission" date="2017-06" db="EMBL/GenBank/DDBJ databases">
        <title>Genome sequencing of cyanobaciteial culture collection at National Institute for Environmental Studies (NIES).</title>
        <authorList>
            <person name="Hirose Y."/>
            <person name="Shimura Y."/>
            <person name="Fujisawa T."/>
            <person name="Nakamura Y."/>
            <person name="Kawachi M."/>
        </authorList>
    </citation>
    <scope>NUCLEOTIDE SEQUENCE [LARGE SCALE GENOMIC DNA]</scope>
    <source>
        <strain evidence="1 2">NIES-2135</strain>
    </source>
</reference>
<protein>
    <submittedName>
        <fullName evidence="1">Uncharacterized protein</fullName>
    </submittedName>
</protein>
<keyword evidence="2" id="KW-1185">Reference proteome</keyword>
<organism evidence="1 2">
    <name type="scientific">Leptolyngbya boryana NIES-2135</name>
    <dbReference type="NCBI Taxonomy" id="1973484"/>
    <lineage>
        <taxon>Bacteria</taxon>
        <taxon>Bacillati</taxon>
        <taxon>Cyanobacteriota</taxon>
        <taxon>Cyanophyceae</taxon>
        <taxon>Leptolyngbyales</taxon>
        <taxon>Leptolyngbyaceae</taxon>
        <taxon>Leptolyngbya group</taxon>
        <taxon>Leptolyngbya</taxon>
    </lineage>
</organism>
<dbReference type="EMBL" id="AP018203">
    <property type="protein sequence ID" value="BAY54115.1"/>
    <property type="molecule type" value="Genomic_DNA"/>
</dbReference>
<evidence type="ECO:0000313" key="1">
    <source>
        <dbReference type="EMBL" id="BAY54115.1"/>
    </source>
</evidence>
<sequence length="36" mass="4137">MSVELIQHKDPTRFWVSLNRMCDVIGKVEFGAGRTD</sequence>
<gene>
    <name evidence="1" type="ORF">NIES2135_09290</name>
</gene>
<dbReference type="AlphaFoldDB" id="A0A1Z4JBE8"/>
<name>A0A1Z4JBE8_LEPBY</name>
<proteinExistence type="predicted"/>